<dbReference type="PANTHER" id="PTHR45648:SF22">
    <property type="entry name" value="GDSL LIPASE_ACYLHYDROLASE FAMILY PROTEIN (AFU_ORTHOLOGUE AFUA_4G14700)"/>
    <property type="match status" value="1"/>
</dbReference>
<dbReference type="AlphaFoldDB" id="A0A6A6IP52"/>
<dbReference type="CDD" id="cd01846">
    <property type="entry name" value="fatty_acyltransferase_like"/>
    <property type="match status" value="1"/>
</dbReference>
<evidence type="ECO:0000256" key="3">
    <source>
        <dbReference type="SAM" id="SignalP"/>
    </source>
</evidence>
<dbReference type="Gene3D" id="3.40.50.1110">
    <property type="entry name" value="SGNH hydrolase"/>
    <property type="match status" value="1"/>
</dbReference>
<gene>
    <name evidence="4" type="ORF">BU26DRAFT_279645</name>
</gene>
<dbReference type="SUPFAM" id="SSF52266">
    <property type="entry name" value="SGNH hydrolase"/>
    <property type="match status" value="1"/>
</dbReference>
<dbReference type="GO" id="GO:0016788">
    <property type="term" value="F:hydrolase activity, acting on ester bonds"/>
    <property type="evidence" value="ECO:0007669"/>
    <property type="project" value="InterPro"/>
</dbReference>
<feature type="chain" id="PRO_5025461680" evidence="3">
    <location>
        <begin position="20"/>
        <end position="392"/>
    </location>
</feature>
<dbReference type="EMBL" id="ML987193">
    <property type="protein sequence ID" value="KAF2251273.1"/>
    <property type="molecule type" value="Genomic_DNA"/>
</dbReference>
<dbReference type="Pfam" id="PF00657">
    <property type="entry name" value="Lipase_GDSL"/>
    <property type="match status" value="1"/>
</dbReference>
<evidence type="ECO:0000313" key="4">
    <source>
        <dbReference type="EMBL" id="KAF2251273.1"/>
    </source>
</evidence>
<dbReference type="InterPro" id="IPR036514">
    <property type="entry name" value="SGNH_hydro_sf"/>
</dbReference>
<evidence type="ECO:0000313" key="5">
    <source>
        <dbReference type="Proteomes" id="UP000800094"/>
    </source>
</evidence>
<keyword evidence="1" id="KW-0378">Hydrolase</keyword>
<dbReference type="RefSeq" id="XP_033686277.1">
    <property type="nucleotide sequence ID" value="XM_033821496.1"/>
</dbReference>
<dbReference type="OrthoDB" id="1600564at2759"/>
<proteinExistence type="predicted"/>
<feature type="signal peptide" evidence="3">
    <location>
        <begin position="1"/>
        <end position="19"/>
    </location>
</feature>
<dbReference type="GeneID" id="54574826"/>
<accession>A0A6A6IP52</accession>
<keyword evidence="5" id="KW-1185">Reference proteome</keyword>
<feature type="compositionally biased region" description="Low complexity" evidence="2">
    <location>
        <begin position="349"/>
        <end position="366"/>
    </location>
</feature>
<evidence type="ECO:0000256" key="2">
    <source>
        <dbReference type="SAM" id="MobiDB-lite"/>
    </source>
</evidence>
<evidence type="ECO:0000256" key="1">
    <source>
        <dbReference type="ARBA" id="ARBA00022801"/>
    </source>
</evidence>
<feature type="region of interest" description="Disordered" evidence="2">
    <location>
        <begin position="346"/>
        <end position="366"/>
    </location>
</feature>
<name>A0A6A6IP52_9PLEO</name>
<dbReference type="Proteomes" id="UP000800094">
    <property type="component" value="Unassembled WGS sequence"/>
</dbReference>
<sequence length="392" mass="43080">MFFLSVLLFLVFFLSLSSAQSNSSWPGWNSISNIFAFGDSYTATSFLPNGTQPSPANPLGNPAFPGRTFSNGRNWIDFLTYTYNDSLVFSYNMAMGGASVDSFGMPNPFRPFDQQVHNFFLPNYAQNASAGAKKAQWEASNTLFTAFFGINDVNTSFRIGAADMTALHTRIFATYAKLVDELYVAGARNFVFMNVPPVFRSPFIKSGAMFGGQGNTTSATADMLAEQSRVAIADFNMRLRNMVTRFTQQRTDATAFFFDTFTLFNDVLDNPESRPETANYTNTTGFCTTYSARTYDEDTFNSACGIPQKQYFWLDALHPTPPIHDAMAAELAAQLRDGEFVGASNATRPNIAPSAAPSASSNPESNAAHLHLPSWTSWVWTVAAVWLASGLL</sequence>
<dbReference type="InterPro" id="IPR051058">
    <property type="entry name" value="GDSL_Est/Lipase"/>
</dbReference>
<organism evidence="4 5">
    <name type="scientific">Trematosphaeria pertusa</name>
    <dbReference type="NCBI Taxonomy" id="390896"/>
    <lineage>
        <taxon>Eukaryota</taxon>
        <taxon>Fungi</taxon>
        <taxon>Dikarya</taxon>
        <taxon>Ascomycota</taxon>
        <taxon>Pezizomycotina</taxon>
        <taxon>Dothideomycetes</taxon>
        <taxon>Pleosporomycetidae</taxon>
        <taxon>Pleosporales</taxon>
        <taxon>Massarineae</taxon>
        <taxon>Trematosphaeriaceae</taxon>
        <taxon>Trematosphaeria</taxon>
    </lineage>
</organism>
<keyword evidence="3" id="KW-0732">Signal</keyword>
<dbReference type="PANTHER" id="PTHR45648">
    <property type="entry name" value="GDSL LIPASE/ACYLHYDROLASE FAMILY PROTEIN (AFU_ORTHOLOGUE AFUA_4G14700)"/>
    <property type="match status" value="1"/>
</dbReference>
<dbReference type="InterPro" id="IPR001087">
    <property type="entry name" value="GDSL"/>
</dbReference>
<reference evidence="4" key="1">
    <citation type="journal article" date="2020" name="Stud. Mycol.">
        <title>101 Dothideomycetes genomes: a test case for predicting lifestyles and emergence of pathogens.</title>
        <authorList>
            <person name="Haridas S."/>
            <person name="Albert R."/>
            <person name="Binder M."/>
            <person name="Bloem J."/>
            <person name="Labutti K."/>
            <person name="Salamov A."/>
            <person name="Andreopoulos B."/>
            <person name="Baker S."/>
            <person name="Barry K."/>
            <person name="Bills G."/>
            <person name="Bluhm B."/>
            <person name="Cannon C."/>
            <person name="Castanera R."/>
            <person name="Culley D."/>
            <person name="Daum C."/>
            <person name="Ezra D."/>
            <person name="Gonzalez J."/>
            <person name="Henrissat B."/>
            <person name="Kuo A."/>
            <person name="Liang C."/>
            <person name="Lipzen A."/>
            <person name="Lutzoni F."/>
            <person name="Magnuson J."/>
            <person name="Mondo S."/>
            <person name="Nolan M."/>
            <person name="Ohm R."/>
            <person name="Pangilinan J."/>
            <person name="Park H.-J."/>
            <person name="Ramirez L."/>
            <person name="Alfaro M."/>
            <person name="Sun H."/>
            <person name="Tritt A."/>
            <person name="Yoshinaga Y."/>
            <person name="Zwiers L.-H."/>
            <person name="Turgeon B."/>
            <person name="Goodwin S."/>
            <person name="Spatafora J."/>
            <person name="Crous P."/>
            <person name="Grigoriev I."/>
        </authorList>
    </citation>
    <scope>NUCLEOTIDE SEQUENCE</scope>
    <source>
        <strain evidence="4">CBS 122368</strain>
    </source>
</reference>
<protein>
    <submittedName>
        <fullName evidence="4">Carbohydrate esterase family 16 protein</fullName>
    </submittedName>
</protein>